<keyword evidence="1" id="KW-1185">Reference proteome</keyword>
<name>A0A914H6F5_GLORO</name>
<evidence type="ECO:0000313" key="2">
    <source>
        <dbReference type="WBParaSite" id="Gr19_v10_g14124.t1"/>
    </source>
</evidence>
<dbReference type="WBParaSite" id="Gr19_v10_g14124.t1">
    <property type="protein sequence ID" value="Gr19_v10_g14124.t1"/>
    <property type="gene ID" value="Gr19_v10_g14124"/>
</dbReference>
<sequence length="120" mass="13785">MAAKKKLLNSLEAYATINHGDEKTNRRYAAHDNEEAKIIFLNNVHYELAINFEFNQRKDIYDRAEDLLSDWVGSDSLIIMQITEEVRTLAKTFGKMLENVTEHYGKKKEASDDGGDMISE</sequence>
<protein>
    <submittedName>
        <fullName evidence="2">Uncharacterized protein</fullName>
    </submittedName>
</protein>
<proteinExistence type="predicted"/>
<accession>A0A914H6F5</accession>
<reference evidence="2" key="1">
    <citation type="submission" date="2022-11" db="UniProtKB">
        <authorList>
            <consortium name="WormBaseParasite"/>
        </authorList>
    </citation>
    <scope>IDENTIFICATION</scope>
</reference>
<evidence type="ECO:0000313" key="1">
    <source>
        <dbReference type="Proteomes" id="UP000887572"/>
    </source>
</evidence>
<organism evidence="1 2">
    <name type="scientific">Globodera rostochiensis</name>
    <name type="common">Golden nematode worm</name>
    <name type="synonym">Heterodera rostochiensis</name>
    <dbReference type="NCBI Taxonomy" id="31243"/>
    <lineage>
        <taxon>Eukaryota</taxon>
        <taxon>Metazoa</taxon>
        <taxon>Ecdysozoa</taxon>
        <taxon>Nematoda</taxon>
        <taxon>Chromadorea</taxon>
        <taxon>Rhabditida</taxon>
        <taxon>Tylenchina</taxon>
        <taxon>Tylenchomorpha</taxon>
        <taxon>Tylenchoidea</taxon>
        <taxon>Heteroderidae</taxon>
        <taxon>Heteroderinae</taxon>
        <taxon>Globodera</taxon>
    </lineage>
</organism>
<dbReference type="Proteomes" id="UP000887572">
    <property type="component" value="Unplaced"/>
</dbReference>
<dbReference type="AlphaFoldDB" id="A0A914H6F5"/>